<keyword evidence="4" id="KW-1185">Reference proteome</keyword>
<feature type="compositionally biased region" description="Polar residues" evidence="1">
    <location>
        <begin position="227"/>
        <end position="245"/>
    </location>
</feature>
<feature type="compositionally biased region" description="Basic and acidic residues" evidence="1">
    <location>
        <begin position="246"/>
        <end position="255"/>
    </location>
</feature>
<evidence type="ECO:0000256" key="2">
    <source>
        <dbReference type="SAM" id="SignalP"/>
    </source>
</evidence>
<dbReference type="Proteomes" id="UP001370758">
    <property type="component" value="Unassembled WGS sequence"/>
</dbReference>
<evidence type="ECO:0000256" key="1">
    <source>
        <dbReference type="SAM" id="MobiDB-lite"/>
    </source>
</evidence>
<sequence length="388" mass="41625">MWLDENIRLQRLLAGIFILTGHAYAAPEAQPNGGGSEGGNGGGSGNNALPGGGITPTWGNSPNRGFTFPSTPYTPQTGMNTLDTSRTSGMANSPLAPPNTNPLLSQPGRIPNRPPQQNYDNSMSMHNSNSNSPDTSGYDSPELGFDPDVPDTEPDELLYPKLSQRKSFPDTPSQMLEKNLFDRESNNNNNAVNGITLASAIKALGIREPEENIKNISPFIDLPKTPPTSGTNTPRYDISGQTTPQDSRRTSRFESPRYGSPLARGRFTISNPISMVSMGDDEGNVEEDEEELAVNVPVFEKVTDYPGLEFTGPKKVSPVDIDTGSVFMSSPTEKEISDQKIPSLQSVPQDTIDPAFQQAFVITPGGASSASTKINAIIDEHGQMILAA</sequence>
<dbReference type="AlphaFoldDB" id="A0AAV9VVN9"/>
<reference evidence="3 4" key="1">
    <citation type="submission" date="2023-08" db="EMBL/GenBank/DDBJ databases">
        <authorList>
            <person name="Palmer J.M."/>
        </authorList>
    </citation>
    <scope>NUCLEOTIDE SEQUENCE [LARGE SCALE GENOMIC DNA]</scope>
    <source>
        <strain evidence="3 4">TWF481</strain>
    </source>
</reference>
<comment type="caution">
    <text evidence="3">The sequence shown here is derived from an EMBL/GenBank/DDBJ whole genome shotgun (WGS) entry which is preliminary data.</text>
</comment>
<feature type="compositionally biased region" description="Polar residues" evidence="1">
    <location>
        <begin position="57"/>
        <end position="91"/>
    </location>
</feature>
<feature type="signal peptide" evidence="2">
    <location>
        <begin position="1"/>
        <end position="25"/>
    </location>
</feature>
<protein>
    <submittedName>
        <fullName evidence="3">Uncharacterized protein</fullName>
    </submittedName>
</protein>
<feature type="compositionally biased region" description="Gly residues" evidence="1">
    <location>
        <begin position="32"/>
        <end position="54"/>
    </location>
</feature>
<evidence type="ECO:0000313" key="4">
    <source>
        <dbReference type="Proteomes" id="UP001370758"/>
    </source>
</evidence>
<name>A0AAV9VVN9_9PEZI</name>
<evidence type="ECO:0000313" key="3">
    <source>
        <dbReference type="EMBL" id="KAK6496903.1"/>
    </source>
</evidence>
<gene>
    <name evidence="3" type="ORF">TWF481_001884</name>
</gene>
<accession>A0AAV9VVN9</accession>
<feature type="compositionally biased region" description="Low complexity" evidence="1">
    <location>
        <begin position="121"/>
        <end position="132"/>
    </location>
</feature>
<keyword evidence="2" id="KW-0732">Signal</keyword>
<feature type="region of interest" description="Disordered" evidence="1">
    <location>
        <begin position="217"/>
        <end position="265"/>
    </location>
</feature>
<proteinExistence type="predicted"/>
<dbReference type="EMBL" id="JAVHJL010000010">
    <property type="protein sequence ID" value="KAK6496903.1"/>
    <property type="molecule type" value="Genomic_DNA"/>
</dbReference>
<feature type="chain" id="PRO_5043564265" evidence="2">
    <location>
        <begin position="26"/>
        <end position="388"/>
    </location>
</feature>
<organism evidence="3 4">
    <name type="scientific">Arthrobotrys musiformis</name>
    <dbReference type="NCBI Taxonomy" id="47236"/>
    <lineage>
        <taxon>Eukaryota</taxon>
        <taxon>Fungi</taxon>
        <taxon>Dikarya</taxon>
        <taxon>Ascomycota</taxon>
        <taxon>Pezizomycotina</taxon>
        <taxon>Orbiliomycetes</taxon>
        <taxon>Orbiliales</taxon>
        <taxon>Orbiliaceae</taxon>
        <taxon>Arthrobotrys</taxon>
    </lineage>
</organism>
<feature type="region of interest" description="Disordered" evidence="1">
    <location>
        <begin position="29"/>
        <end position="156"/>
    </location>
</feature>